<gene>
    <name evidence="2" type="ORF">APHIGO_LOCUS12013</name>
</gene>
<protein>
    <recommendedName>
        <fullName evidence="4">Secreted protein</fullName>
    </recommendedName>
</protein>
<dbReference type="Proteomes" id="UP001154329">
    <property type="component" value="Chromosome 4"/>
</dbReference>
<evidence type="ECO:0008006" key="4">
    <source>
        <dbReference type="Google" id="ProtNLM"/>
    </source>
</evidence>
<dbReference type="EMBL" id="OU899037">
    <property type="protein sequence ID" value="CAH1738738.1"/>
    <property type="molecule type" value="Genomic_DNA"/>
</dbReference>
<reference evidence="2" key="1">
    <citation type="submission" date="2022-02" db="EMBL/GenBank/DDBJ databases">
        <authorList>
            <person name="King R."/>
        </authorList>
    </citation>
    <scope>NUCLEOTIDE SEQUENCE</scope>
</reference>
<feature type="chain" id="PRO_5040353155" description="Secreted protein" evidence="1">
    <location>
        <begin position="23"/>
        <end position="138"/>
    </location>
</feature>
<evidence type="ECO:0000256" key="1">
    <source>
        <dbReference type="SAM" id="SignalP"/>
    </source>
</evidence>
<evidence type="ECO:0000313" key="3">
    <source>
        <dbReference type="Proteomes" id="UP001154329"/>
    </source>
</evidence>
<accession>A0A9P0JI82</accession>
<keyword evidence="3" id="KW-1185">Reference proteome</keyword>
<feature type="signal peptide" evidence="1">
    <location>
        <begin position="1"/>
        <end position="22"/>
    </location>
</feature>
<sequence>MKNSYYPLIIILLSSLSATSLHFPYTRYNTQVPSYTSRLRSRIICNRPERQRAAIWPKCARVTRDGLCVVGLRSRCCRCSGRCSPNRNRYHGGARRMWRCFVYVRVDHLNPNERENNKNTYIYNLQRKREKETDRCAS</sequence>
<proteinExistence type="predicted"/>
<name>A0A9P0JI82_APHGO</name>
<keyword evidence="1" id="KW-0732">Signal</keyword>
<organism evidence="2 3">
    <name type="scientific">Aphis gossypii</name>
    <name type="common">Cotton aphid</name>
    <dbReference type="NCBI Taxonomy" id="80765"/>
    <lineage>
        <taxon>Eukaryota</taxon>
        <taxon>Metazoa</taxon>
        <taxon>Ecdysozoa</taxon>
        <taxon>Arthropoda</taxon>
        <taxon>Hexapoda</taxon>
        <taxon>Insecta</taxon>
        <taxon>Pterygota</taxon>
        <taxon>Neoptera</taxon>
        <taxon>Paraneoptera</taxon>
        <taxon>Hemiptera</taxon>
        <taxon>Sternorrhyncha</taxon>
        <taxon>Aphidomorpha</taxon>
        <taxon>Aphidoidea</taxon>
        <taxon>Aphididae</taxon>
        <taxon>Aphidini</taxon>
        <taxon>Aphis</taxon>
        <taxon>Aphis</taxon>
    </lineage>
</organism>
<dbReference type="AlphaFoldDB" id="A0A9P0JI82"/>
<evidence type="ECO:0000313" key="2">
    <source>
        <dbReference type="EMBL" id="CAH1738738.1"/>
    </source>
</evidence>
<reference evidence="2" key="2">
    <citation type="submission" date="2022-10" db="EMBL/GenBank/DDBJ databases">
        <authorList>
            <consortium name="ENA_rothamsted_submissions"/>
            <consortium name="culmorum"/>
            <person name="King R."/>
        </authorList>
    </citation>
    <scope>NUCLEOTIDE SEQUENCE</scope>
</reference>